<dbReference type="CDD" id="cd16922">
    <property type="entry name" value="HATPase_EvgS-ArcB-TorS-like"/>
    <property type="match status" value="1"/>
</dbReference>
<dbReference type="InterPro" id="IPR003661">
    <property type="entry name" value="HisK_dim/P_dom"/>
</dbReference>
<feature type="modified residue" description="4-aspartylphosphate" evidence="2">
    <location>
        <position position="403"/>
    </location>
</feature>
<dbReference type="InterPro" id="IPR003594">
    <property type="entry name" value="HATPase_dom"/>
</dbReference>
<dbReference type="SMART" id="SM00448">
    <property type="entry name" value="REC"/>
    <property type="match status" value="1"/>
</dbReference>
<dbReference type="InterPro" id="IPR005467">
    <property type="entry name" value="His_kinase_dom"/>
</dbReference>
<dbReference type="PROSITE" id="PS50110">
    <property type="entry name" value="RESPONSE_REGULATORY"/>
    <property type="match status" value="1"/>
</dbReference>
<dbReference type="InterPro" id="IPR036890">
    <property type="entry name" value="HATPase_C_sf"/>
</dbReference>
<proteinExistence type="predicted"/>
<dbReference type="Proteomes" id="UP000316270">
    <property type="component" value="Chromosome 16"/>
</dbReference>
<evidence type="ECO:0000259" key="4">
    <source>
        <dbReference type="PROSITE" id="PS50110"/>
    </source>
</evidence>
<dbReference type="InterPro" id="IPR001789">
    <property type="entry name" value="Sig_transdc_resp-reg_receiver"/>
</dbReference>
<dbReference type="PANTHER" id="PTHR43719:SF30">
    <property type="entry name" value="TWO-COMPONENT SYSTEM RESPONSE REGULATOR"/>
    <property type="match status" value="1"/>
</dbReference>
<dbReference type="PRINTS" id="PR00344">
    <property type="entry name" value="BCTRLSENSOR"/>
</dbReference>
<dbReference type="InterPro" id="IPR011006">
    <property type="entry name" value="CheY-like_superfamily"/>
</dbReference>
<dbReference type="InterPro" id="IPR004358">
    <property type="entry name" value="Sig_transdc_His_kin-like_C"/>
</dbReference>
<dbReference type="SMART" id="SM00387">
    <property type="entry name" value="HATPase_c"/>
    <property type="match status" value="1"/>
</dbReference>
<dbReference type="GO" id="GO:0000155">
    <property type="term" value="F:phosphorelay sensor kinase activity"/>
    <property type="evidence" value="ECO:0007669"/>
    <property type="project" value="InterPro"/>
</dbReference>
<dbReference type="Pfam" id="PF02518">
    <property type="entry name" value="HATPase_c"/>
    <property type="match status" value="1"/>
</dbReference>
<gene>
    <name evidence="5" type="ORF">FKW77_000128</name>
</gene>
<accession>A0A517LLZ9</accession>
<keyword evidence="1 2" id="KW-0597">Phosphoprotein</keyword>
<evidence type="ECO:0000259" key="3">
    <source>
        <dbReference type="PROSITE" id="PS50109"/>
    </source>
</evidence>
<dbReference type="InterPro" id="IPR050956">
    <property type="entry name" value="2C_system_His_kinase"/>
</dbReference>
<dbReference type="CDD" id="cd17546">
    <property type="entry name" value="REC_hyHK_CKI1_RcsC-like"/>
    <property type="match status" value="1"/>
</dbReference>
<keyword evidence="6" id="KW-1185">Reference proteome</keyword>
<dbReference type="Pfam" id="PF00072">
    <property type="entry name" value="Response_reg"/>
    <property type="match status" value="1"/>
</dbReference>
<dbReference type="PROSITE" id="PS50109">
    <property type="entry name" value="HIS_KIN"/>
    <property type="match status" value="1"/>
</dbReference>
<dbReference type="PANTHER" id="PTHR43719">
    <property type="entry name" value="TWO-COMPONENT HISTIDINE KINASE"/>
    <property type="match status" value="1"/>
</dbReference>
<evidence type="ECO:0000256" key="2">
    <source>
        <dbReference type="PROSITE-ProRule" id="PRU00169"/>
    </source>
</evidence>
<dbReference type="STRING" id="50376.A0A517LLZ9"/>
<dbReference type="Gene3D" id="1.10.287.130">
    <property type="match status" value="1"/>
</dbReference>
<sequence>MRNPLSAILQSADAIASMLVEAQATRRPSSFKMEIDQASADSIYDSASTIMACAQHQKRIVDDILTLSKLDASLLVVSPDEVDPVATVRHALQLHQQEFKTAGVEGLISIDKSYRELDVHRVFLDPSRLLQVLINLLTNAIKFTKYQPERRVTLHLGASVLPPSQGKDDSQWFAPRTESKFPGLSAEWGVGEELYLIFSIEDTGCGLSGEEMQRLFRRFGQASPKTHVQYGGSGLGLFICKELTELQGGRIGVTSTPGKGSKFSFYLKVRRAISTDKSIEDAIEVSARKLERVVTIEAEQSDRETSKAVEDLTNPNYVHPVNKGNEGFSNPVVGSPQDSNTLHVLIVEDNLINQKVMANQLRKAACVVHVADHGVDALTFLKETTFAKNCGPSAIPLSIVLMDLEMPVMDGLTCVRKIRDMQKEGDFTRPVPVIAVTANARLEQVKNAKEMGMDDVVTKPFRIKDLIPQMYNLIRKVSV</sequence>
<evidence type="ECO:0000313" key="5">
    <source>
        <dbReference type="EMBL" id="QDS76665.1"/>
    </source>
</evidence>
<protein>
    <submittedName>
        <fullName evidence="5">Uncharacterized protein</fullName>
    </submittedName>
</protein>
<dbReference type="EMBL" id="CP042200">
    <property type="protein sequence ID" value="QDS76665.1"/>
    <property type="molecule type" value="Genomic_DNA"/>
</dbReference>
<reference evidence="5 6" key="1">
    <citation type="submission" date="2019-07" db="EMBL/GenBank/DDBJ databases">
        <title>Finished genome of Venturia effusa.</title>
        <authorList>
            <person name="Young C.A."/>
            <person name="Cox M.P."/>
            <person name="Ganley A.R.D."/>
            <person name="David W.J."/>
        </authorList>
    </citation>
    <scope>NUCLEOTIDE SEQUENCE [LARGE SCALE GENOMIC DNA]</scope>
    <source>
        <strain evidence="6">albino</strain>
    </source>
</reference>
<dbReference type="CDD" id="cd00082">
    <property type="entry name" value="HisKA"/>
    <property type="match status" value="1"/>
</dbReference>
<feature type="domain" description="Histidine kinase" evidence="3">
    <location>
        <begin position="1"/>
        <end position="271"/>
    </location>
</feature>
<dbReference type="Gene3D" id="3.40.50.2300">
    <property type="match status" value="1"/>
</dbReference>
<dbReference type="AlphaFoldDB" id="A0A517LLZ9"/>
<feature type="domain" description="Response regulatory" evidence="4">
    <location>
        <begin position="343"/>
        <end position="474"/>
    </location>
</feature>
<evidence type="ECO:0000256" key="1">
    <source>
        <dbReference type="ARBA" id="ARBA00022553"/>
    </source>
</evidence>
<name>A0A517LLZ9_9PEZI</name>
<evidence type="ECO:0000313" key="6">
    <source>
        <dbReference type="Proteomes" id="UP000316270"/>
    </source>
</evidence>
<dbReference type="SUPFAM" id="SSF52172">
    <property type="entry name" value="CheY-like"/>
    <property type="match status" value="1"/>
</dbReference>
<dbReference type="SUPFAM" id="SSF55874">
    <property type="entry name" value="ATPase domain of HSP90 chaperone/DNA topoisomerase II/histidine kinase"/>
    <property type="match status" value="1"/>
</dbReference>
<organism evidence="5 6">
    <name type="scientific">Venturia effusa</name>
    <dbReference type="NCBI Taxonomy" id="50376"/>
    <lineage>
        <taxon>Eukaryota</taxon>
        <taxon>Fungi</taxon>
        <taxon>Dikarya</taxon>
        <taxon>Ascomycota</taxon>
        <taxon>Pezizomycotina</taxon>
        <taxon>Dothideomycetes</taxon>
        <taxon>Pleosporomycetidae</taxon>
        <taxon>Venturiales</taxon>
        <taxon>Venturiaceae</taxon>
        <taxon>Venturia</taxon>
    </lineage>
</organism>
<dbReference type="Gene3D" id="3.30.565.10">
    <property type="entry name" value="Histidine kinase-like ATPase, C-terminal domain"/>
    <property type="match status" value="1"/>
</dbReference>
<dbReference type="OrthoDB" id="60033at2759"/>